<dbReference type="EMBL" id="LN833431">
    <property type="protein sequence ID" value="CRF40163.1"/>
    <property type="molecule type" value="Genomic_DNA"/>
</dbReference>
<protein>
    <submittedName>
        <fullName evidence="4">Ribosomal protein L29</fullName>
    </submittedName>
</protein>
<gene>
    <name evidence="4" type="primary">rpl29</name>
</gene>
<keyword evidence="3" id="KW-0687">Ribonucleoprotein</keyword>
<evidence type="ECO:0000256" key="3">
    <source>
        <dbReference type="ARBA" id="ARBA00023274"/>
    </source>
</evidence>
<evidence type="ECO:0000313" key="4">
    <source>
        <dbReference type="EMBL" id="CRF40163.1"/>
    </source>
</evidence>
<geneLocation type="plastid" evidence="4"/>
<dbReference type="AlphaFoldDB" id="A0A0G4KC36"/>
<reference evidence="5" key="1">
    <citation type="journal article" date="2017" name="BMC Genomics">
        <title>Complete chloroplast genome of Gracilaria firma (Gracilariaceae, Rhodophyta), with discussion on the use of chloroplast phylogenomics in the subclass Rhodymeniophycidae.</title>
        <authorList>
            <person name="Ng P.K."/>
            <person name="Lin S.M."/>
            <person name="Lim P.E."/>
            <person name="Liu L.C."/>
            <person name="Chen C.M."/>
            <person name="Pai T.W."/>
        </authorList>
    </citation>
    <scope>NUCLEOTIDE SEQUENCE [LARGE SCALE GENOMIC DNA]</scope>
</reference>
<dbReference type="InterPro" id="IPR001854">
    <property type="entry name" value="Ribosomal_uL29"/>
</dbReference>
<name>A0A0G4KC36_9FLOR</name>
<dbReference type="InterPro" id="IPR036049">
    <property type="entry name" value="Ribosomal_uL29_sf"/>
</dbReference>
<evidence type="ECO:0000313" key="5">
    <source>
        <dbReference type="Proteomes" id="UP000307987"/>
    </source>
</evidence>
<dbReference type="GO" id="GO:1990904">
    <property type="term" value="C:ribonucleoprotein complex"/>
    <property type="evidence" value="ECO:0007669"/>
    <property type="project" value="UniProtKB-KW"/>
</dbReference>
<sequence length="63" mass="7546">MKKRKKTNKIVNISTQEEIIINLKKELIFMNIKRKTKQDIKPHLIKQIKNKISRIFTLGETKI</sequence>
<comment type="similarity">
    <text evidence="1">Belongs to the universal ribosomal protein uL29 family.</text>
</comment>
<evidence type="ECO:0000256" key="1">
    <source>
        <dbReference type="ARBA" id="ARBA00009254"/>
    </source>
</evidence>
<proteinExistence type="inferred from homology"/>
<organism evidence="4 5">
    <name type="scientific">Laurencia snackeyi</name>
    <dbReference type="NCBI Taxonomy" id="1858662"/>
    <lineage>
        <taxon>Eukaryota</taxon>
        <taxon>Rhodophyta</taxon>
        <taxon>Florideophyceae</taxon>
        <taxon>Rhodymeniophycidae</taxon>
        <taxon>Ceramiales</taxon>
        <taxon>Rhodomelaceae</taxon>
        <taxon>Laurencieae</taxon>
        <taxon>Laurencia</taxon>
    </lineage>
</organism>
<dbReference type="Proteomes" id="UP000307987">
    <property type="component" value="Plastid JFC0032_plastid"/>
</dbReference>
<dbReference type="GO" id="GO:0006412">
    <property type="term" value="P:translation"/>
    <property type="evidence" value="ECO:0007669"/>
    <property type="project" value="InterPro"/>
</dbReference>
<dbReference type="SUPFAM" id="SSF46561">
    <property type="entry name" value="Ribosomal protein L29 (L29p)"/>
    <property type="match status" value="1"/>
</dbReference>
<keyword evidence="2 4" id="KW-0689">Ribosomal protein</keyword>
<keyword evidence="4" id="KW-0934">Plastid</keyword>
<dbReference type="NCBIfam" id="TIGR00012">
    <property type="entry name" value="L29"/>
    <property type="match status" value="1"/>
</dbReference>
<accession>A0A0G4KC36</accession>
<evidence type="ECO:0000256" key="2">
    <source>
        <dbReference type="ARBA" id="ARBA00022980"/>
    </source>
</evidence>
<dbReference type="GO" id="GO:0005840">
    <property type="term" value="C:ribosome"/>
    <property type="evidence" value="ECO:0007669"/>
    <property type="project" value="UniProtKB-KW"/>
</dbReference>
<dbReference type="GO" id="GO:0003735">
    <property type="term" value="F:structural constituent of ribosome"/>
    <property type="evidence" value="ECO:0007669"/>
    <property type="project" value="InterPro"/>
</dbReference>